<feature type="compositionally biased region" description="Basic residues" evidence="1">
    <location>
        <begin position="126"/>
        <end position="155"/>
    </location>
</feature>
<gene>
    <name evidence="2" type="ORF">GCM10009811_02200</name>
</gene>
<sequence length="194" mass="20883">MPGRLRLVFVDVSGVSMWHNEISAEEINFLTLANMGEKSYFPARPAYASALRRTATWVSRSPLAPIVMVFGGSGVGVVVDELLAEVAEPVELDEAPGFVTAEGSPEPPEHAASPASPVSRASVTAWRRRAGIPVNLRRRPGRSGQRPGHRLSRHHGAADQAANCQERFDRPNQKPSTALSLAMPPLSYAAPRAT</sequence>
<accession>A0ABP4XJB0</accession>
<feature type="compositionally biased region" description="Low complexity" evidence="1">
    <location>
        <begin position="110"/>
        <end position="123"/>
    </location>
</feature>
<protein>
    <submittedName>
        <fullName evidence="2">Uncharacterized protein</fullName>
    </submittedName>
</protein>
<feature type="region of interest" description="Disordered" evidence="1">
    <location>
        <begin position="97"/>
        <end position="194"/>
    </location>
</feature>
<name>A0ABP4XJB0_9MICO</name>
<dbReference type="EMBL" id="BAAAPO010000006">
    <property type="protein sequence ID" value="GAA1780514.1"/>
    <property type="molecule type" value="Genomic_DNA"/>
</dbReference>
<reference evidence="3" key="1">
    <citation type="journal article" date="2019" name="Int. J. Syst. Evol. Microbiol.">
        <title>The Global Catalogue of Microorganisms (GCM) 10K type strain sequencing project: providing services to taxonomists for standard genome sequencing and annotation.</title>
        <authorList>
            <consortium name="The Broad Institute Genomics Platform"/>
            <consortium name="The Broad Institute Genome Sequencing Center for Infectious Disease"/>
            <person name="Wu L."/>
            <person name="Ma J."/>
        </authorList>
    </citation>
    <scope>NUCLEOTIDE SEQUENCE [LARGE SCALE GENOMIC DNA]</scope>
    <source>
        <strain evidence="3">JCM 15592</strain>
    </source>
</reference>
<evidence type="ECO:0000313" key="2">
    <source>
        <dbReference type="EMBL" id="GAA1780514.1"/>
    </source>
</evidence>
<keyword evidence="3" id="KW-1185">Reference proteome</keyword>
<proteinExistence type="predicted"/>
<evidence type="ECO:0000256" key="1">
    <source>
        <dbReference type="SAM" id="MobiDB-lite"/>
    </source>
</evidence>
<evidence type="ECO:0000313" key="3">
    <source>
        <dbReference type="Proteomes" id="UP001499938"/>
    </source>
</evidence>
<organism evidence="2 3">
    <name type="scientific">Nostocoides veronense</name>
    <dbReference type="NCBI Taxonomy" id="330836"/>
    <lineage>
        <taxon>Bacteria</taxon>
        <taxon>Bacillati</taxon>
        <taxon>Actinomycetota</taxon>
        <taxon>Actinomycetes</taxon>
        <taxon>Micrococcales</taxon>
        <taxon>Intrasporangiaceae</taxon>
        <taxon>Nostocoides</taxon>
    </lineage>
</organism>
<dbReference type="Proteomes" id="UP001499938">
    <property type="component" value="Unassembled WGS sequence"/>
</dbReference>
<comment type="caution">
    <text evidence="2">The sequence shown here is derived from an EMBL/GenBank/DDBJ whole genome shotgun (WGS) entry which is preliminary data.</text>
</comment>